<gene>
    <name evidence="1" type="ORF">N3K66_004025</name>
</gene>
<organism evidence="1 2">
    <name type="scientific">Trichothecium roseum</name>
    <dbReference type="NCBI Taxonomy" id="47278"/>
    <lineage>
        <taxon>Eukaryota</taxon>
        <taxon>Fungi</taxon>
        <taxon>Dikarya</taxon>
        <taxon>Ascomycota</taxon>
        <taxon>Pezizomycotina</taxon>
        <taxon>Sordariomycetes</taxon>
        <taxon>Hypocreomycetidae</taxon>
        <taxon>Hypocreales</taxon>
        <taxon>Hypocreales incertae sedis</taxon>
        <taxon>Trichothecium</taxon>
    </lineage>
</organism>
<sequence length="358" mass="38429">MNNNEGKTPVDVLVTGSSGHLGAALMLALPTMGHHPVGVDIIPSETTTHVGDISDRAFVSSVIGQHPTIQHIVHAATLHKPHVGSHRAQDFIDTNVTGTLVMLEAAATLVASSSSDSSSTSPSTSPSTSLRSFVFVSTTSAFGAALSPAAGKPAVWIHEGVNPVPKNIYGATKCAAEDLCRLAASQHGLPVVVLRTSRFFPEEDDDEDRRAALADENLKVLELAYRRCDIADVVSACRRAMLRAADLGWAKFIVSAPPPFPNDAETLRLLDSDPAQVMRRVCAAAGPVFDAKGWKFLARIDRVYDSSRAVEVLGWEPEYTFAKTVEAVGEGREWRSELALRVGKKGYHAESHGVYTKR</sequence>
<evidence type="ECO:0000313" key="2">
    <source>
        <dbReference type="Proteomes" id="UP001163324"/>
    </source>
</evidence>
<dbReference type="EMBL" id="CM047942">
    <property type="protein sequence ID" value="KAI9902208.1"/>
    <property type="molecule type" value="Genomic_DNA"/>
</dbReference>
<evidence type="ECO:0000313" key="1">
    <source>
        <dbReference type="EMBL" id="KAI9902208.1"/>
    </source>
</evidence>
<proteinExistence type="predicted"/>
<comment type="caution">
    <text evidence="1">The sequence shown here is derived from an EMBL/GenBank/DDBJ whole genome shotgun (WGS) entry which is preliminary data.</text>
</comment>
<keyword evidence="2" id="KW-1185">Reference proteome</keyword>
<reference evidence="1" key="1">
    <citation type="submission" date="2022-10" db="EMBL/GenBank/DDBJ databases">
        <title>Complete Genome of Trichothecium roseum strain YXFP-22015, a Plant Pathogen Isolated from Citrus.</title>
        <authorList>
            <person name="Wang Y."/>
            <person name="Zhu L."/>
        </authorList>
    </citation>
    <scope>NUCLEOTIDE SEQUENCE</scope>
    <source>
        <strain evidence="1">YXFP-22015</strain>
    </source>
</reference>
<accession>A0ACC0V7F4</accession>
<name>A0ACC0V7F4_9HYPO</name>
<protein>
    <submittedName>
        <fullName evidence="1">Uncharacterized protein</fullName>
    </submittedName>
</protein>
<dbReference type="Proteomes" id="UP001163324">
    <property type="component" value="Chromosome 3"/>
</dbReference>